<reference evidence="12 13" key="1">
    <citation type="journal article" date="2017" name="Elife">
        <title>Extensive horizontal gene transfer in cheese-associated bacteria.</title>
        <authorList>
            <person name="Bonham K.S."/>
            <person name="Wolfe B.E."/>
            <person name="Dutton R.J."/>
        </authorList>
    </citation>
    <scope>NUCLEOTIDE SEQUENCE [LARGE SCALE GENOMIC DNA]</scope>
    <source>
        <strain evidence="7 13">738_8</strain>
        <strain evidence="6 12">947_7</strain>
        <strain evidence="5 15">962_8</strain>
        <strain evidence="4 14">JB5</strain>
    </source>
</reference>
<dbReference type="EMBL" id="RHFF01000041">
    <property type="protein sequence ID" value="TGD36350.1"/>
    <property type="molecule type" value="Genomic_DNA"/>
</dbReference>
<dbReference type="AlphaFoldDB" id="A0A2A3YPQ9"/>
<evidence type="ECO:0000313" key="2">
    <source>
        <dbReference type="EMBL" id="AZT92736.1"/>
    </source>
</evidence>
<evidence type="ECO:0000313" key="15">
    <source>
        <dbReference type="Proteomes" id="UP000218620"/>
    </source>
</evidence>
<feature type="chain" id="PRO_5014282964" evidence="1">
    <location>
        <begin position="41"/>
        <end position="290"/>
    </location>
</feature>
<evidence type="ECO:0000313" key="9">
    <source>
        <dbReference type="EMBL" id="SMY03212.1"/>
    </source>
</evidence>
<dbReference type="EMBL" id="CP025334">
    <property type="protein sequence ID" value="AZT96579.1"/>
    <property type="molecule type" value="Genomic_DNA"/>
</dbReference>
<dbReference type="Proteomes" id="UP000283000">
    <property type="component" value="Chromosome"/>
</dbReference>
<dbReference type="OrthoDB" id="4800194at2"/>
<accession>A0A2H1KVE2</accession>
<evidence type="ECO:0000313" key="16">
    <source>
        <dbReference type="Proteomes" id="UP000234289"/>
    </source>
</evidence>
<evidence type="ECO:0000313" key="19">
    <source>
        <dbReference type="Proteomes" id="UP000282731"/>
    </source>
</evidence>
<organism evidence="5 15">
    <name type="scientific">Brevibacterium aurantiacum</name>
    <dbReference type="NCBI Taxonomy" id="273384"/>
    <lineage>
        <taxon>Bacteria</taxon>
        <taxon>Bacillati</taxon>
        <taxon>Actinomycetota</taxon>
        <taxon>Actinomycetes</taxon>
        <taxon>Micrococcales</taxon>
        <taxon>Brevibacteriaceae</taxon>
        <taxon>Brevibacterium</taxon>
    </lineage>
</organism>
<dbReference type="EMBL" id="FXZI01000033">
    <property type="protein sequence ID" value="SMY05245.1"/>
    <property type="molecule type" value="Genomic_DNA"/>
</dbReference>
<keyword evidence="1" id="KW-0732">Signal</keyword>
<protein>
    <submittedName>
        <fullName evidence="5">Uncharacterized protein</fullName>
    </submittedName>
</protein>
<evidence type="ECO:0000313" key="20">
    <source>
        <dbReference type="Proteomes" id="UP000283000"/>
    </source>
</evidence>
<evidence type="ECO:0000313" key="4">
    <source>
        <dbReference type="EMBL" id="PCC18767.1"/>
    </source>
</evidence>
<evidence type="ECO:0000313" key="6">
    <source>
        <dbReference type="EMBL" id="PCC45488.1"/>
    </source>
</evidence>
<evidence type="ECO:0000313" key="21">
    <source>
        <dbReference type="Proteomes" id="UP000297736"/>
    </source>
</evidence>
<dbReference type="EMBL" id="NRGP01000024">
    <property type="protein sequence ID" value="PCC45488.1"/>
    <property type="molecule type" value="Genomic_DNA"/>
</dbReference>
<gene>
    <name evidence="8" type="ORF">BAUR920_03593</name>
    <name evidence="9" type="ORF">BAURA63_03745</name>
    <name evidence="10" type="ORF">BAURA86_04005</name>
    <name evidence="7" type="ORF">CIK59_18730</name>
    <name evidence="6" type="ORF">CIK64_15465</name>
    <name evidence="5" type="ORF">CIK65_18670</name>
    <name evidence="4" type="ORF">CIK79_11005</name>
    <name evidence="2" type="ORF">CXR23_05930</name>
    <name evidence="3" type="ORF">CXR27_05840</name>
    <name evidence="11" type="ORF">EB834_20070</name>
</gene>
<dbReference type="RefSeq" id="WP_009885534.1">
    <property type="nucleotide sequence ID" value="NZ_AAGP01000072.1"/>
</dbReference>
<evidence type="ECO:0000313" key="11">
    <source>
        <dbReference type="EMBL" id="TGD36350.1"/>
    </source>
</evidence>
<evidence type="ECO:0000313" key="18">
    <source>
        <dbReference type="Proteomes" id="UP000234327"/>
    </source>
</evidence>
<proteinExistence type="predicted"/>
<evidence type="ECO:0000256" key="1">
    <source>
        <dbReference type="SAM" id="SignalP"/>
    </source>
</evidence>
<evidence type="ECO:0000313" key="17">
    <source>
        <dbReference type="Proteomes" id="UP000234300"/>
    </source>
</evidence>
<reference evidence="19 20" key="6">
    <citation type="submission" date="2019-01" db="EMBL/GenBank/DDBJ databases">
        <title>Comparative genomic analysis of Brevibacterium aurantiacum sheds light on its evolution and its adaptation to smear-ripened cheeses.</title>
        <authorList>
            <person name="Moineau S."/>
        </authorList>
    </citation>
    <scope>NUCLEOTIDE SEQUENCE [LARGE SCALE GENOMIC DNA]</scope>
    <source>
        <strain evidence="2 20">SMQ-1417</strain>
        <strain evidence="3 19">SMQ-1420</strain>
    </source>
</reference>
<dbReference type="EMBL" id="NRGQ01000048">
    <property type="protein sequence ID" value="PCC41239.1"/>
    <property type="molecule type" value="Genomic_DNA"/>
</dbReference>
<evidence type="ECO:0000313" key="5">
    <source>
        <dbReference type="EMBL" id="PCC41239.1"/>
    </source>
</evidence>
<dbReference type="Proteomes" id="UP000218377">
    <property type="component" value="Unassembled WGS sequence"/>
</dbReference>
<dbReference type="EMBL" id="NRGX01000001">
    <property type="protein sequence ID" value="PCC18767.1"/>
    <property type="molecule type" value="Genomic_DNA"/>
</dbReference>
<reference evidence="16" key="2">
    <citation type="submission" date="2017-03" db="EMBL/GenBank/DDBJ databases">
        <authorList>
            <person name="Monnet C."/>
        </authorList>
    </citation>
    <scope>NUCLEOTIDE SEQUENCE [LARGE SCALE GENOMIC DNA]</scope>
    <source>
        <strain evidence="16">CNRZ 920</strain>
    </source>
</reference>
<evidence type="ECO:0000313" key="7">
    <source>
        <dbReference type="EMBL" id="PCC52045.1"/>
    </source>
</evidence>
<dbReference type="Proteomes" id="UP000234289">
    <property type="component" value="Unassembled WGS sequence"/>
</dbReference>
<dbReference type="EMBL" id="FXYZ01000044">
    <property type="protein sequence ID" value="SMY03212.1"/>
    <property type="molecule type" value="Genomic_DNA"/>
</dbReference>
<reference evidence="19 20" key="4">
    <citation type="submission" date="2017-12" db="EMBL/GenBank/DDBJ databases">
        <authorList>
            <person name="Levesque S."/>
        </authorList>
    </citation>
    <scope>NUCLEOTIDE SEQUENCE [LARGE SCALE GENOMIC DNA]</scope>
    <source>
        <strain evidence="2 20">SMQ-1417</strain>
        <strain evidence="3 19">SMQ-1420</strain>
    </source>
</reference>
<dbReference type="Proteomes" id="UP000282731">
    <property type="component" value="Chromosome"/>
</dbReference>
<dbReference type="Proteomes" id="UP000217564">
    <property type="component" value="Unassembled WGS sequence"/>
</dbReference>
<reference evidence="11 21" key="5">
    <citation type="submission" date="2018-10" db="EMBL/GenBank/DDBJ databases">
        <title>Brevibacterium genomes from Austrain hard cheese rinds.</title>
        <authorList>
            <person name="Anast J.M."/>
            <person name="Dzieciol M."/>
            <person name="Schultz D.L."/>
            <person name="Mann E."/>
            <person name="Wagner M."/>
            <person name="Schmitz-Esser S."/>
        </authorList>
    </citation>
    <scope>NUCLEOTIDE SEQUENCE [LARGE SCALE GENOMIC DNA]</scope>
    <source>
        <strain evidence="11 21">L261</strain>
    </source>
</reference>
<dbReference type="Proteomes" id="UP000234300">
    <property type="component" value="Unassembled WGS sequence"/>
</dbReference>
<name>A0A2A3YPQ9_BREAU</name>
<dbReference type="Proteomes" id="UP000217881">
    <property type="component" value="Unassembled WGS sequence"/>
</dbReference>
<feature type="signal peptide" evidence="1">
    <location>
        <begin position="1"/>
        <end position="40"/>
    </location>
</feature>
<evidence type="ECO:0000313" key="8">
    <source>
        <dbReference type="EMBL" id="SMY03016.1"/>
    </source>
</evidence>
<accession>A0A2A3YPQ9</accession>
<evidence type="ECO:0000313" key="12">
    <source>
        <dbReference type="Proteomes" id="UP000217564"/>
    </source>
</evidence>
<dbReference type="EMBL" id="NRHA01000046">
    <property type="protein sequence ID" value="PCC52045.1"/>
    <property type="molecule type" value="Genomic_DNA"/>
</dbReference>
<evidence type="ECO:0000313" key="3">
    <source>
        <dbReference type="EMBL" id="AZT96579.1"/>
    </source>
</evidence>
<evidence type="ECO:0000313" key="14">
    <source>
        <dbReference type="Proteomes" id="UP000218377"/>
    </source>
</evidence>
<evidence type="ECO:0000313" key="10">
    <source>
        <dbReference type="EMBL" id="SMY05245.1"/>
    </source>
</evidence>
<sequence length="290" mass="32080">MGKVLVKTLSSNRNRSAVRRAVALLAVAFLTAGVAGCDNADDEQTDSLEGMTSTIDYEDGSIETPGRQLTLTWDEETTIGYANSIASSKCADKQGIEYSPYDRRNEISEKAYTDIGVWSPTLAAKYGYDSLPDTEAKDNVTSEQLSEDDIAILRDCATSDPSVKQFSEVENEFANEIQPTLVDNTVVNDEAREEIRQTWVGCMDSNGIKIDGEGFIPSGVSTMDEEEAIKTALKDVDCKESTKFVDAWAANLWEEQKQYVTKHASEYQEFRSRAVPVLEDARQVIKSYEG</sequence>
<dbReference type="EMBL" id="CP025330">
    <property type="protein sequence ID" value="AZT92736.1"/>
    <property type="molecule type" value="Genomic_DNA"/>
</dbReference>
<dbReference type="EMBL" id="FXZG01000043">
    <property type="protein sequence ID" value="SMY03016.1"/>
    <property type="molecule type" value="Genomic_DNA"/>
</dbReference>
<dbReference type="Proteomes" id="UP000234327">
    <property type="component" value="Unassembled WGS sequence"/>
</dbReference>
<dbReference type="Proteomes" id="UP000297736">
    <property type="component" value="Unassembled WGS sequence"/>
</dbReference>
<evidence type="ECO:0000313" key="13">
    <source>
        <dbReference type="Proteomes" id="UP000217881"/>
    </source>
</evidence>
<dbReference type="Proteomes" id="UP000218620">
    <property type="component" value="Unassembled WGS sequence"/>
</dbReference>
<reference evidence="17 18" key="3">
    <citation type="submission" date="2017-03" db="EMBL/GenBank/DDBJ databases">
        <authorList>
            <person name="Afonso C.L."/>
            <person name="Miller P.J."/>
            <person name="Scott M.A."/>
            <person name="Spackman E."/>
            <person name="Goraichik I."/>
            <person name="Dimitrov K.M."/>
            <person name="Suarez D.L."/>
            <person name="Swayne D.E."/>
        </authorList>
    </citation>
    <scope>NUCLEOTIDE SEQUENCE [LARGE SCALE GENOMIC DNA]</scope>
    <source>
        <strain evidence="9">6</strain>
        <strain evidence="18">6(3)</strain>
        <strain evidence="10">8</strain>
        <strain evidence="17">8(6)</strain>
        <strain evidence="8">CNRZ 920</strain>
    </source>
</reference>